<dbReference type="InterPro" id="IPR050168">
    <property type="entry name" value="AAA_ATPase_domain"/>
</dbReference>
<feature type="domain" description="AAA+ ATPase" evidence="5">
    <location>
        <begin position="489"/>
        <end position="625"/>
    </location>
</feature>
<organism evidence="8 9">
    <name type="scientific">Lucifera butyrica</name>
    <dbReference type="NCBI Taxonomy" id="1351585"/>
    <lineage>
        <taxon>Bacteria</taxon>
        <taxon>Bacillati</taxon>
        <taxon>Bacillota</taxon>
        <taxon>Negativicutes</taxon>
        <taxon>Veillonellales</taxon>
        <taxon>Veillonellaceae</taxon>
        <taxon>Lucifera</taxon>
    </lineage>
</organism>
<dbReference type="Proteomes" id="UP000277811">
    <property type="component" value="Unassembled WGS sequence"/>
</dbReference>
<dbReference type="SMART" id="SM00382">
    <property type="entry name" value="AAA"/>
    <property type="match status" value="2"/>
</dbReference>
<dbReference type="AlphaFoldDB" id="A0A498R540"/>
<comment type="similarity">
    <text evidence="4">Belongs to the AAA ATPase family.</text>
</comment>
<evidence type="ECO:0000259" key="6">
    <source>
        <dbReference type="SMART" id="SM01072"/>
    </source>
</evidence>
<dbReference type="InterPro" id="IPR041569">
    <property type="entry name" value="AAA_lid_3"/>
</dbReference>
<feature type="domain" description="AAA+ ATPase" evidence="5">
    <location>
        <begin position="216"/>
        <end position="352"/>
    </location>
</feature>
<dbReference type="InterPro" id="IPR003593">
    <property type="entry name" value="AAA+_ATPase"/>
</dbReference>
<dbReference type="PANTHER" id="PTHR23077:SF171">
    <property type="entry name" value="NUCLEAR VALOSIN-CONTAINING PROTEIN-LIKE"/>
    <property type="match status" value="1"/>
</dbReference>
<dbReference type="Gene3D" id="1.10.8.60">
    <property type="match status" value="2"/>
</dbReference>
<evidence type="ECO:0000256" key="2">
    <source>
        <dbReference type="ARBA" id="ARBA00022840"/>
    </source>
</evidence>
<gene>
    <name evidence="8" type="ORF">LUCI_3091</name>
</gene>
<evidence type="ECO:0000256" key="4">
    <source>
        <dbReference type="RuleBase" id="RU003651"/>
    </source>
</evidence>
<sequence>MSEAGKILSFKVADAMPEDVGQGYVRIDNDDMAQLEVVMGDIVEIQGRKTTVAKVVPCFSQFKKQNIVQLEAIIRENAGVGIDERVTVRKTERQPARSVVLSPLDTTINFNDAQDAQHLERILNGLAVITGDRIKVVLAGARGQYFTVIGTAPQGAVLIHAATKITVTEPDSLEDFSCRASYEDVGGLDKELERIREMVELPLNYPEIFRRLGVEAPKGILLYGPPGTGKTLLARAVASETRAAFVHVNGPEIVNKYYGESEARLREIFETAQRRAPSIIFIDEIDAIAPKRTEVIGDVEKRIVAQLLALMDGLRNRGQVIVIGATNVPDMVDSALRRPGRFDRELSINPPDRPGRLRILKIHSRNMKLDPAVNLEELAQITHGFVGADLAILCKEAGMNAIRRILPELDFSDGPMNEAVLAASRITRQDFFLALREVEPTATREFFAEKPNTQWRHIGGLTAIKEKIRTVIELPLLHPELFLGMRQGMPKGVLLTGPPGTGKTLMVRALAGTLNVHFLAVDASRLNSRWLGEAEKGLRQIFKRAKQVAPCILFFDEIDAMAPVRSAGSRQDSDRLVSQMLLELDSLMDSSNVIVVGASNRPDRIDPALLRTGRFDYQIEFPKPNCEERLEIFQIHTASLNLADDVDLAGLAAKTEGLVGSDIQALCKQAALKAIKLHLAAMHSLTAAQKGFGSANFSVRARHFEEALGDLPAEPAISVI</sequence>
<dbReference type="SMART" id="SM01073">
    <property type="entry name" value="CDC48_N"/>
    <property type="match status" value="1"/>
</dbReference>
<dbReference type="Gene3D" id="3.40.50.300">
    <property type="entry name" value="P-loop containing nucleotide triphosphate hydrolases"/>
    <property type="match status" value="2"/>
</dbReference>
<feature type="domain" description="CDC48" evidence="6">
    <location>
        <begin position="109"/>
        <end position="174"/>
    </location>
</feature>
<dbReference type="InterPro" id="IPR003960">
    <property type="entry name" value="ATPase_AAA_CS"/>
</dbReference>
<keyword evidence="1 4" id="KW-0547">Nucleotide-binding</keyword>
<dbReference type="FunFam" id="3.40.50.300:FF:001025">
    <property type="entry name" value="ATPase family, AAA domain-containing 2B"/>
    <property type="match status" value="1"/>
</dbReference>
<evidence type="ECO:0000256" key="3">
    <source>
        <dbReference type="ARBA" id="ARBA00023054"/>
    </source>
</evidence>
<dbReference type="FunFam" id="3.40.50.300:FF:000012">
    <property type="entry name" value="Transitional endoplasmic reticulum ATPase"/>
    <property type="match status" value="1"/>
</dbReference>
<evidence type="ECO:0000313" key="8">
    <source>
        <dbReference type="EMBL" id="VBB07826.1"/>
    </source>
</evidence>
<dbReference type="Gene3D" id="3.10.330.10">
    <property type="match status" value="1"/>
</dbReference>
<dbReference type="Pfam" id="PF02359">
    <property type="entry name" value="CDC48_N"/>
    <property type="match status" value="1"/>
</dbReference>
<protein>
    <submittedName>
        <fullName evidence="8">Atpase aaa-type core</fullName>
    </submittedName>
</protein>
<dbReference type="InterPro" id="IPR004201">
    <property type="entry name" value="Cdc48_dom2"/>
</dbReference>
<dbReference type="EMBL" id="UPPP01000081">
    <property type="protein sequence ID" value="VBB07826.1"/>
    <property type="molecule type" value="Genomic_DNA"/>
</dbReference>
<dbReference type="InterPro" id="IPR029067">
    <property type="entry name" value="CDC48_domain_2-like_sf"/>
</dbReference>
<evidence type="ECO:0000313" key="9">
    <source>
        <dbReference type="Proteomes" id="UP000277811"/>
    </source>
</evidence>
<dbReference type="InterPro" id="IPR005938">
    <property type="entry name" value="AAA_ATPase_CDC48"/>
</dbReference>
<dbReference type="GO" id="GO:0005524">
    <property type="term" value="F:ATP binding"/>
    <property type="evidence" value="ECO:0007669"/>
    <property type="project" value="UniProtKB-KW"/>
</dbReference>
<keyword evidence="9" id="KW-1185">Reference proteome</keyword>
<dbReference type="InterPro" id="IPR003338">
    <property type="entry name" value="CDC4_N-term_subdom"/>
</dbReference>
<accession>A0A498R540</accession>
<dbReference type="SUPFAM" id="SSF52540">
    <property type="entry name" value="P-loop containing nucleoside triphosphate hydrolases"/>
    <property type="match status" value="2"/>
</dbReference>
<dbReference type="Pfam" id="PF02933">
    <property type="entry name" value="CDC48_2"/>
    <property type="match status" value="1"/>
</dbReference>
<dbReference type="Pfam" id="PF00004">
    <property type="entry name" value="AAA"/>
    <property type="match status" value="2"/>
</dbReference>
<keyword evidence="2 4" id="KW-0067">ATP-binding</keyword>
<dbReference type="RefSeq" id="WP_207857798.1">
    <property type="nucleotide sequence ID" value="NZ_UPPP01000081.1"/>
</dbReference>
<dbReference type="InterPro" id="IPR027417">
    <property type="entry name" value="P-loop_NTPase"/>
</dbReference>
<dbReference type="SUPFAM" id="SSF50692">
    <property type="entry name" value="ADC-like"/>
    <property type="match status" value="1"/>
</dbReference>
<evidence type="ECO:0000259" key="5">
    <source>
        <dbReference type="SMART" id="SM00382"/>
    </source>
</evidence>
<dbReference type="Pfam" id="PF17862">
    <property type="entry name" value="AAA_lid_3"/>
    <property type="match status" value="2"/>
</dbReference>
<dbReference type="PROSITE" id="PS00674">
    <property type="entry name" value="AAA"/>
    <property type="match status" value="2"/>
</dbReference>
<dbReference type="GO" id="GO:0016887">
    <property type="term" value="F:ATP hydrolysis activity"/>
    <property type="evidence" value="ECO:0007669"/>
    <property type="project" value="InterPro"/>
</dbReference>
<proteinExistence type="inferred from homology"/>
<dbReference type="InterPro" id="IPR003959">
    <property type="entry name" value="ATPase_AAA_core"/>
</dbReference>
<dbReference type="NCBIfam" id="TIGR01243">
    <property type="entry name" value="CDC48"/>
    <property type="match status" value="1"/>
</dbReference>
<dbReference type="GO" id="GO:0005737">
    <property type="term" value="C:cytoplasm"/>
    <property type="evidence" value="ECO:0007669"/>
    <property type="project" value="UniProtKB-ARBA"/>
</dbReference>
<evidence type="ECO:0000256" key="1">
    <source>
        <dbReference type="ARBA" id="ARBA00022741"/>
    </source>
</evidence>
<keyword evidence="3" id="KW-0175">Coiled coil</keyword>
<reference evidence="8 9" key="1">
    <citation type="submission" date="2018-06" db="EMBL/GenBank/DDBJ databases">
        <authorList>
            <person name="Strepis N."/>
        </authorList>
    </citation>
    <scope>NUCLEOTIDE SEQUENCE [LARGE SCALE GENOMIC DNA]</scope>
    <source>
        <strain evidence="8">LUCI</strain>
    </source>
</reference>
<dbReference type="SMART" id="SM01072">
    <property type="entry name" value="CDC48_2"/>
    <property type="match status" value="1"/>
</dbReference>
<dbReference type="FunFam" id="2.40.40.20:FF:000007">
    <property type="entry name" value="AAA family ATPase"/>
    <property type="match status" value="1"/>
</dbReference>
<dbReference type="Gene3D" id="2.40.40.20">
    <property type="match status" value="1"/>
</dbReference>
<dbReference type="SUPFAM" id="SSF54585">
    <property type="entry name" value="Cdc48 domain 2-like"/>
    <property type="match status" value="1"/>
</dbReference>
<dbReference type="PANTHER" id="PTHR23077">
    <property type="entry name" value="AAA-FAMILY ATPASE"/>
    <property type="match status" value="1"/>
</dbReference>
<dbReference type="InterPro" id="IPR009010">
    <property type="entry name" value="Asp_de-COase-like_dom_sf"/>
</dbReference>
<name>A0A498R540_9FIRM</name>
<feature type="domain" description="CDC48 N-terminal subdomain" evidence="7">
    <location>
        <begin position="9"/>
        <end position="94"/>
    </location>
</feature>
<evidence type="ECO:0000259" key="7">
    <source>
        <dbReference type="SMART" id="SM01073"/>
    </source>
</evidence>